<sequence>MGTAARTGALPERASNRSPGRCSQAAETHVALSALNNRHEERFTSGQVPPFDHCQAPTSRVSVGCGPPEAMHLSGSLHLKRAPVPTSREHRHAPTAFHHPRSDDIPAPRAQDRLDLHDKVRRAERAIVANAGAPRLAQPWRSPKGIGMDGNPRQGFVHQDQTDIQAGVGGSSRPSTTNASDEPVTIGHDRRRSSVRNGHGAGETA</sequence>
<accession>I3Y961</accession>
<name>I3Y961_THIV6</name>
<evidence type="ECO:0000256" key="1">
    <source>
        <dbReference type="SAM" id="MobiDB-lite"/>
    </source>
</evidence>
<proteinExistence type="predicted"/>
<reference evidence="2 3" key="1">
    <citation type="submission" date="2012-06" db="EMBL/GenBank/DDBJ databases">
        <title>Complete sequence of Thiocystis violascens DSM 198.</title>
        <authorList>
            <consortium name="US DOE Joint Genome Institute"/>
            <person name="Lucas S."/>
            <person name="Han J."/>
            <person name="Lapidus A."/>
            <person name="Cheng J.-F."/>
            <person name="Goodwin L."/>
            <person name="Pitluck S."/>
            <person name="Peters L."/>
            <person name="Ovchinnikova G."/>
            <person name="Teshima H."/>
            <person name="Detter J.C."/>
            <person name="Han C."/>
            <person name="Tapia R."/>
            <person name="Land M."/>
            <person name="Hauser L."/>
            <person name="Kyrpides N."/>
            <person name="Ivanova N."/>
            <person name="Pagani I."/>
            <person name="Vogl K."/>
            <person name="Liu Z."/>
            <person name="Frigaard N.-U."/>
            <person name="Bryant D."/>
            <person name="Woyke T."/>
        </authorList>
    </citation>
    <scope>NUCLEOTIDE SEQUENCE [LARGE SCALE GENOMIC DNA]</scope>
    <source>
        <strain evidence="3">ATCC 17096 / DSM 198 / 6111</strain>
    </source>
</reference>
<protein>
    <submittedName>
        <fullName evidence="2">Uncharacterized protein</fullName>
    </submittedName>
</protein>
<evidence type="ECO:0000313" key="2">
    <source>
        <dbReference type="EMBL" id="AFL73529.1"/>
    </source>
</evidence>
<keyword evidence="3" id="KW-1185">Reference proteome</keyword>
<organism evidence="2 3">
    <name type="scientific">Thiocystis violascens (strain ATCC 17096 / DSM 198 / 6111)</name>
    <name type="common">Chromatium violascens</name>
    <dbReference type="NCBI Taxonomy" id="765911"/>
    <lineage>
        <taxon>Bacteria</taxon>
        <taxon>Pseudomonadati</taxon>
        <taxon>Pseudomonadota</taxon>
        <taxon>Gammaproteobacteria</taxon>
        <taxon>Chromatiales</taxon>
        <taxon>Chromatiaceae</taxon>
        <taxon>Thiocystis</taxon>
    </lineage>
</organism>
<gene>
    <name evidence="2" type="ordered locus">Thivi_1534</name>
</gene>
<feature type="region of interest" description="Disordered" evidence="1">
    <location>
        <begin position="137"/>
        <end position="205"/>
    </location>
</feature>
<dbReference type="HOGENOM" id="CLU_1337009_0_0_6"/>
<dbReference type="EMBL" id="CP003154">
    <property type="protein sequence ID" value="AFL73529.1"/>
    <property type="molecule type" value="Genomic_DNA"/>
</dbReference>
<feature type="compositionally biased region" description="Basic and acidic residues" evidence="1">
    <location>
        <begin position="100"/>
        <end position="109"/>
    </location>
</feature>
<feature type="region of interest" description="Disordered" evidence="1">
    <location>
        <begin position="1"/>
        <end position="26"/>
    </location>
</feature>
<evidence type="ECO:0000313" key="3">
    <source>
        <dbReference type="Proteomes" id="UP000006062"/>
    </source>
</evidence>
<dbReference type="AlphaFoldDB" id="I3Y961"/>
<feature type="region of interest" description="Disordered" evidence="1">
    <location>
        <begin position="86"/>
        <end position="109"/>
    </location>
</feature>
<dbReference type="Proteomes" id="UP000006062">
    <property type="component" value="Chromosome"/>
</dbReference>
<dbReference type="KEGG" id="tvi:Thivi_1534"/>